<dbReference type="Proteomes" id="UP000030652">
    <property type="component" value="Unassembled WGS sequence"/>
</dbReference>
<dbReference type="Pfam" id="PF02036">
    <property type="entry name" value="SCP2"/>
    <property type="match status" value="1"/>
</dbReference>
<dbReference type="Gene3D" id="3.30.1050.10">
    <property type="entry name" value="SCP2 sterol-binding domain"/>
    <property type="match status" value="1"/>
</dbReference>
<dbReference type="SUPFAM" id="SSF55718">
    <property type="entry name" value="SCP-like"/>
    <property type="match status" value="1"/>
</dbReference>
<feature type="domain" description="SCP2" evidence="1">
    <location>
        <begin position="47"/>
        <end position="143"/>
    </location>
</feature>
<evidence type="ECO:0000313" key="3">
    <source>
        <dbReference type="Proteomes" id="UP000030652"/>
    </source>
</evidence>
<dbReference type="AlphaFoldDB" id="A0A0B0ENG6"/>
<name>A0A0B0ENG6_9BACT</name>
<evidence type="ECO:0000313" key="2">
    <source>
        <dbReference type="EMBL" id="KHE93576.1"/>
    </source>
</evidence>
<accession>A0A0B0ENG6</accession>
<comment type="caution">
    <text evidence="2">The sequence shown here is derived from an EMBL/GenBank/DDBJ whole genome shotgun (WGS) entry which is preliminary data.</text>
</comment>
<reference evidence="2 3" key="1">
    <citation type="submission" date="2014-10" db="EMBL/GenBank/DDBJ databases">
        <title>Draft genome of anammox bacterium scalindua brodae, obtained using differential coverage binning of sequence data from two enrichment reactors.</title>
        <authorList>
            <person name="Speth D.R."/>
            <person name="Russ L."/>
            <person name="Kartal B."/>
            <person name="Op den Camp H.J."/>
            <person name="Dutilh B.E."/>
            <person name="Jetten M.S."/>
        </authorList>
    </citation>
    <scope>NUCLEOTIDE SEQUENCE [LARGE SCALE GENOMIC DNA]</scope>
    <source>
        <strain evidence="2">RU1</strain>
    </source>
</reference>
<evidence type="ECO:0000259" key="1">
    <source>
        <dbReference type="Pfam" id="PF02036"/>
    </source>
</evidence>
<gene>
    <name evidence="2" type="primary">scp</name>
    <name evidence="2" type="ORF">SCABRO_00618</name>
</gene>
<protein>
    <submittedName>
        <fullName evidence="2">Sterol carrier protein</fullName>
    </submittedName>
</protein>
<proteinExistence type="predicted"/>
<dbReference type="InterPro" id="IPR003033">
    <property type="entry name" value="SCP2_sterol-bd_dom"/>
</dbReference>
<dbReference type="eggNOG" id="COG3255">
    <property type="taxonomic scope" value="Bacteria"/>
</dbReference>
<dbReference type="InterPro" id="IPR036527">
    <property type="entry name" value="SCP2_sterol-bd_dom_sf"/>
</dbReference>
<dbReference type="EMBL" id="JRYO01000046">
    <property type="protein sequence ID" value="KHE93576.1"/>
    <property type="molecule type" value="Genomic_DNA"/>
</dbReference>
<organism evidence="2 3">
    <name type="scientific">Candidatus Scalindua brodae</name>
    <dbReference type="NCBI Taxonomy" id="237368"/>
    <lineage>
        <taxon>Bacteria</taxon>
        <taxon>Pseudomonadati</taxon>
        <taxon>Planctomycetota</taxon>
        <taxon>Candidatus Brocadiia</taxon>
        <taxon>Candidatus Brocadiales</taxon>
        <taxon>Candidatus Scalinduaceae</taxon>
        <taxon>Candidatus Scalindua</taxon>
    </lineage>
</organism>
<sequence length="147" mass="16837">MNDNTMYQTIDIKPGNFKERPDITNEITPEKYFEQLIIARVNLCPLPKIESLNTVIRFDIDGDKGGSWTIAVECGLLRRVVRNCPDTGSSSDETVLRPVSTFRMDTETFTSILKREFTPQKAFFKRKVRIAGDIMIALKMNVLVNYL</sequence>